<evidence type="ECO:0000256" key="7">
    <source>
        <dbReference type="SAM" id="Phobius"/>
    </source>
</evidence>
<sequence>MGQSVGYAFGLAALVVVAFFLRFLYKFGSRDKRLVPILGNAHQIPGQNVEKKFKEWADIYGSIYSLKIGAGTLILLNDKRTVHDLLDKRSAIYSERPKDQQTMTALEENFAFWDANAAWRASRKLAAHIVSPKNLDETIMAIQEAETSQTMHDILETPAEFFNHIRRVTASVASIVIFGFRAPTVDSFWAIGVYDAIDQINLATTPGTYLPIEQFPILNYIPSFFVPSKKRAKTCFDTVTSIWVEARSRVMARRQKGDHRVSLADRLISGEMKSDTKMTPRQESNFTGTLHQGAADTTSTMVLTSILFLAKHPWIQKKAQAELDRVCGDRRMPTWDDFKGLPYINCIVKESMRMRPVLPSGIPVRVSRDDWFDGYLIPKDSTVFCPAYNIHFNSNLYPDPNIYNPDRYLDRPLLAMSYAGSPDYENRDHYSYGAGRRICVGIHLAERTQWRLIARLLWAYSIQPEIDEKGNELEVDTDAYEDGLLCCPKPFKVRFVPRSEKHVQVIKADFEAVEDYL</sequence>
<dbReference type="PRINTS" id="PR00385">
    <property type="entry name" value="P450"/>
</dbReference>
<dbReference type="Proteomes" id="UP000799764">
    <property type="component" value="Unassembled WGS sequence"/>
</dbReference>
<proteinExistence type="inferred from homology"/>
<dbReference type="InterPro" id="IPR050364">
    <property type="entry name" value="Cytochrome_P450_fung"/>
</dbReference>
<dbReference type="InterPro" id="IPR036396">
    <property type="entry name" value="Cyt_P450_sf"/>
</dbReference>
<gene>
    <name evidence="8" type="ORF">P171DRAFT_522458</name>
</gene>
<dbReference type="GO" id="GO:0020037">
    <property type="term" value="F:heme binding"/>
    <property type="evidence" value="ECO:0007669"/>
    <property type="project" value="InterPro"/>
</dbReference>
<dbReference type="GO" id="GO:0016705">
    <property type="term" value="F:oxidoreductase activity, acting on paired donors, with incorporation or reduction of molecular oxygen"/>
    <property type="evidence" value="ECO:0007669"/>
    <property type="project" value="InterPro"/>
</dbReference>
<accession>A0A9P4UB42</accession>
<evidence type="ECO:0000256" key="2">
    <source>
        <dbReference type="ARBA" id="ARBA00022723"/>
    </source>
</evidence>
<comment type="caution">
    <text evidence="8">The sequence shown here is derived from an EMBL/GenBank/DDBJ whole genome shotgun (WGS) entry which is preliminary data.</text>
</comment>
<evidence type="ECO:0000313" key="9">
    <source>
        <dbReference type="Proteomes" id="UP000799764"/>
    </source>
</evidence>
<keyword evidence="7" id="KW-1133">Transmembrane helix</keyword>
<keyword evidence="3" id="KW-0560">Oxidoreductase</keyword>
<keyword evidence="9" id="KW-1185">Reference proteome</keyword>
<dbReference type="PANTHER" id="PTHR46300:SF2">
    <property type="entry name" value="CYTOCHROME P450 MONOOXYGENASE ALNH-RELATED"/>
    <property type="match status" value="1"/>
</dbReference>
<keyword evidence="5" id="KW-0503">Monooxygenase</keyword>
<dbReference type="SUPFAM" id="SSF48264">
    <property type="entry name" value="Cytochrome P450"/>
    <property type="match status" value="1"/>
</dbReference>
<feature type="transmembrane region" description="Helical" evidence="7">
    <location>
        <begin position="6"/>
        <end position="25"/>
    </location>
</feature>
<keyword evidence="6" id="KW-0349">Heme</keyword>
<dbReference type="GO" id="GO:0005506">
    <property type="term" value="F:iron ion binding"/>
    <property type="evidence" value="ECO:0007669"/>
    <property type="project" value="InterPro"/>
</dbReference>
<comment type="cofactor">
    <cofactor evidence="6">
        <name>heme</name>
        <dbReference type="ChEBI" id="CHEBI:30413"/>
    </cofactor>
</comment>
<organism evidence="8 9">
    <name type="scientific">Karstenula rhodostoma CBS 690.94</name>
    <dbReference type="NCBI Taxonomy" id="1392251"/>
    <lineage>
        <taxon>Eukaryota</taxon>
        <taxon>Fungi</taxon>
        <taxon>Dikarya</taxon>
        <taxon>Ascomycota</taxon>
        <taxon>Pezizomycotina</taxon>
        <taxon>Dothideomycetes</taxon>
        <taxon>Pleosporomycetidae</taxon>
        <taxon>Pleosporales</taxon>
        <taxon>Massarineae</taxon>
        <taxon>Didymosphaeriaceae</taxon>
        <taxon>Karstenula</taxon>
    </lineage>
</organism>
<dbReference type="OrthoDB" id="1103324at2759"/>
<reference evidence="8" key="1">
    <citation type="journal article" date="2020" name="Stud. Mycol.">
        <title>101 Dothideomycetes genomes: a test case for predicting lifestyles and emergence of pathogens.</title>
        <authorList>
            <person name="Haridas S."/>
            <person name="Albert R."/>
            <person name="Binder M."/>
            <person name="Bloem J."/>
            <person name="Labutti K."/>
            <person name="Salamov A."/>
            <person name="Andreopoulos B."/>
            <person name="Baker S."/>
            <person name="Barry K."/>
            <person name="Bills G."/>
            <person name="Bluhm B."/>
            <person name="Cannon C."/>
            <person name="Castanera R."/>
            <person name="Culley D."/>
            <person name="Daum C."/>
            <person name="Ezra D."/>
            <person name="Gonzalez J."/>
            <person name="Henrissat B."/>
            <person name="Kuo A."/>
            <person name="Liang C."/>
            <person name="Lipzen A."/>
            <person name="Lutzoni F."/>
            <person name="Magnuson J."/>
            <person name="Mondo S."/>
            <person name="Nolan M."/>
            <person name="Ohm R."/>
            <person name="Pangilinan J."/>
            <person name="Park H.-J."/>
            <person name="Ramirez L."/>
            <person name="Alfaro M."/>
            <person name="Sun H."/>
            <person name="Tritt A."/>
            <person name="Yoshinaga Y."/>
            <person name="Zwiers L.-H."/>
            <person name="Turgeon B."/>
            <person name="Goodwin S."/>
            <person name="Spatafora J."/>
            <person name="Crous P."/>
            <person name="Grigoriev I."/>
        </authorList>
    </citation>
    <scope>NUCLEOTIDE SEQUENCE</scope>
    <source>
        <strain evidence="8">CBS 690.94</strain>
    </source>
</reference>
<dbReference type="CDD" id="cd11065">
    <property type="entry name" value="CYP64-like"/>
    <property type="match status" value="1"/>
</dbReference>
<dbReference type="InterPro" id="IPR001128">
    <property type="entry name" value="Cyt_P450"/>
</dbReference>
<dbReference type="Gene3D" id="1.10.630.10">
    <property type="entry name" value="Cytochrome P450"/>
    <property type="match status" value="1"/>
</dbReference>
<dbReference type="PANTHER" id="PTHR46300">
    <property type="entry name" value="P450, PUTATIVE (EUROFUNG)-RELATED-RELATED"/>
    <property type="match status" value="1"/>
</dbReference>
<dbReference type="Pfam" id="PF00067">
    <property type="entry name" value="p450"/>
    <property type="match status" value="1"/>
</dbReference>
<keyword evidence="4 6" id="KW-0408">Iron</keyword>
<feature type="binding site" description="axial binding residue" evidence="6">
    <location>
        <position position="439"/>
    </location>
    <ligand>
        <name>heme</name>
        <dbReference type="ChEBI" id="CHEBI:30413"/>
    </ligand>
    <ligandPart>
        <name>Fe</name>
        <dbReference type="ChEBI" id="CHEBI:18248"/>
    </ligandPart>
</feature>
<dbReference type="EMBL" id="MU001503">
    <property type="protein sequence ID" value="KAF2442732.1"/>
    <property type="molecule type" value="Genomic_DNA"/>
</dbReference>
<evidence type="ECO:0000256" key="1">
    <source>
        <dbReference type="ARBA" id="ARBA00010617"/>
    </source>
</evidence>
<protein>
    <submittedName>
        <fullName evidence="8">Cytochrome P450</fullName>
    </submittedName>
</protein>
<evidence type="ECO:0000313" key="8">
    <source>
        <dbReference type="EMBL" id="KAF2442732.1"/>
    </source>
</evidence>
<comment type="similarity">
    <text evidence="1">Belongs to the cytochrome P450 family.</text>
</comment>
<dbReference type="InterPro" id="IPR002401">
    <property type="entry name" value="Cyt_P450_E_grp-I"/>
</dbReference>
<evidence type="ECO:0000256" key="5">
    <source>
        <dbReference type="ARBA" id="ARBA00023033"/>
    </source>
</evidence>
<name>A0A9P4UB42_9PLEO</name>
<evidence type="ECO:0000256" key="6">
    <source>
        <dbReference type="PIRSR" id="PIRSR602401-1"/>
    </source>
</evidence>
<dbReference type="GO" id="GO:0004497">
    <property type="term" value="F:monooxygenase activity"/>
    <property type="evidence" value="ECO:0007669"/>
    <property type="project" value="UniProtKB-KW"/>
</dbReference>
<dbReference type="AlphaFoldDB" id="A0A9P4UB42"/>
<evidence type="ECO:0000256" key="3">
    <source>
        <dbReference type="ARBA" id="ARBA00023002"/>
    </source>
</evidence>
<keyword evidence="7" id="KW-0472">Membrane</keyword>
<keyword evidence="7" id="KW-0812">Transmembrane</keyword>
<evidence type="ECO:0000256" key="4">
    <source>
        <dbReference type="ARBA" id="ARBA00023004"/>
    </source>
</evidence>
<keyword evidence="2 6" id="KW-0479">Metal-binding</keyword>
<dbReference type="PRINTS" id="PR00463">
    <property type="entry name" value="EP450I"/>
</dbReference>